<dbReference type="GO" id="GO:0005739">
    <property type="term" value="C:mitochondrion"/>
    <property type="evidence" value="ECO:0007669"/>
    <property type="project" value="UniProtKB-SubCell"/>
</dbReference>
<dbReference type="GO" id="GO:0032543">
    <property type="term" value="P:mitochondrial translation"/>
    <property type="evidence" value="ECO:0007669"/>
    <property type="project" value="InterPro"/>
</dbReference>
<dbReference type="InterPro" id="IPR002885">
    <property type="entry name" value="PPR_rpt"/>
</dbReference>
<dbReference type="EnsemblMetazoa" id="XM_014398444.2">
    <property type="protein sequence ID" value="XP_014253930.1"/>
    <property type="gene ID" value="LOC106669144"/>
</dbReference>
<evidence type="ECO:0000256" key="4">
    <source>
        <dbReference type="ARBA" id="ARBA00022737"/>
    </source>
</evidence>
<evidence type="ECO:0000256" key="7">
    <source>
        <dbReference type="ARBA" id="ARBA00022946"/>
    </source>
</evidence>
<keyword evidence="9" id="KW-0496">Mitochondrion</keyword>
<organism evidence="12 13">
    <name type="scientific">Cimex lectularius</name>
    <name type="common">Bed bug</name>
    <name type="synonym">Acanthia lectularia</name>
    <dbReference type="NCBI Taxonomy" id="79782"/>
    <lineage>
        <taxon>Eukaryota</taxon>
        <taxon>Metazoa</taxon>
        <taxon>Ecdysozoa</taxon>
        <taxon>Arthropoda</taxon>
        <taxon>Hexapoda</taxon>
        <taxon>Insecta</taxon>
        <taxon>Pterygota</taxon>
        <taxon>Neoptera</taxon>
        <taxon>Paraneoptera</taxon>
        <taxon>Hemiptera</taxon>
        <taxon>Heteroptera</taxon>
        <taxon>Panheteroptera</taxon>
        <taxon>Cimicomorpha</taxon>
        <taxon>Cimicidae</taxon>
        <taxon>Cimex</taxon>
    </lineage>
</organism>
<evidence type="ECO:0000256" key="5">
    <source>
        <dbReference type="ARBA" id="ARBA00022845"/>
    </source>
</evidence>
<accession>A0A8I6TG37</accession>
<evidence type="ECO:0000313" key="13">
    <source>
        <dbReference type="Proteomes" id="UP000494040"/>
    </source>
</evidence>
<keyword evidence="7" id="KW-0809">Transit peptide</keyword>
<dbReference type="InterPro" id="IPR037387">
    <property type="entry name" value="PTCD3"/>
</dbReference>
<evidence type="ECO:0000256" key="10">
    <source>
        <dbReference type="ARBA" id="ARBA00023274"/>
    </source>
</evidence>
<keyword evidence="4" id="KW-0677">Repeat</keyword>
<reference evidence="12" key="1">
    <citation type="submission" date="2022-01" db="UniProtKB">
        <authorList>
            <consortium name="EnsemblMetazoa"/>
        </authorList>
    </citation>
    <scope>IDENTIFICATION</scope>
</reference>
<keyword evidence="13" id="KW-1185">Reference proteome</keyword>
<dbReference type="KEGG" id="clec:106669144"/>
<evidence type="ECO:0000256" key="1">
    <source>
        <dbReference type="ARBA" id="ARBA00004173"/>
    </source>
</evidence>
<dbReference type="GO" id="GO:1990904">
    <property type="term" value="C:ribonucleoprotein complex"/>
    <property type="evidence" value="ECO:0007669"/>
    <property type="project" value="UniProtKB-KW"/>
</dbReference>
<keyword evidence="6" id="KW-0694">RNA-binding</keyword>
<dbReference type="OMA" id="FMHQEAQ"/>
<comment type="similarity">
    <text evidence="2">Belongs to the mitochondrion-specific ribosomal protein mS39 family.</text>
</comment>
<name>A0A8I6TG37_CIMLE</name>
<keyword evidence="5" id="KW-0810">Translation regulation</keyword>
<evidence type="ECO:0000256" key="11">
    <source>
        <dbReference type="ARBA" id="ARBA00035134"/>
    </source>
</evidence>
<dbReference type="Proteomes" id="UP000494040">
    <property type="component" value="Unassembled WGS sequence"/>
</dbReference>
<protein>
    <recommendedName>
        <fullName evidence="11">Small ribosomal subunit protein mS39</fullName>
    </recommendedName>
</protein>
<evidence type="ECO:0000313" key="12">
    <source>
        <dbReference type="EnsemblMetazoa" id="XP_014253930.1"/>
    </source>
</evidence>
<dbReference type="GeneID" id="106669144"/>
<proteinExistence type="inferred from homology"/>
<dbReference type="GO" id="GO:0006417">
    <property type="term" value="P:regulation of translation"/>
    <property type="evidence" value="ECO:0007669"/>
    <property type="project" value="UniProtKB-KW"/>
</dbReference>
<dbReference type="RefSeq" id="XP_014253930.1">
    <property type="nucleotide sequence ID" value="XM_014398444.2"/>
</dbReference>
<dbReference type="NCBIfam" id="TIGR00756">
    <property type="entry name" value="PPR"/>
    <property type="match status" value="1"/>
</dbReference>
<evidence type="ECO:0000256" key="6">
    <source>
        <dbReference type="ARBA" id="ARBA00022884"/>
    </source>
</evidence>
<dbReference type="Gene3D" id="1.25.40.10">
    <property type="entry name" value="Tetratricopeptide repeat domain"/>
    <property type="match status" value="1"/>
</dbReference>
<evidence type="ECO:0000256" key="9">
    <source>
        <dbReference type="ARBA" id="ARBA00023128"/>
    </source>
</evidence>
<evidence type="ECO:0000256" key="3">
    <source>
        <dbReference type="ARBA" id="ARBA00022730"/>
    </source>
</evidence>
<keyword evidence="3" id="KW-0699">rRNA-binding</keyword>
<dbReference type="PANTHER" id="PTHR16276:SF1">
    <property type="entry name" value="SMALL RIBOSOMAL SUBUNIT PROTEIN MS39"/>
    <property type="match status" value="1"/>
</dbReference>
<dbReference type="PANTHER" id="PTHR16276">
    <property type="entry name" value="PENTATRICOPEPTIDE REPEAT DOMAIN-CONTAINING PROTEIN 3"/>
    <property type="match status" value="1"/>
</dbReference>
<dbReference type="OrthoDB" id="185373at2759"/>
<sequence length="648" mass="74339">MSVNLRALSSILRPKANRLVIGNKYSSDAVFVPPKRIQRSPTDILKAISSTVGKDPTAPHYKYHDDPYLIPYSHSTKRSYSMSQEAGRKAAQWIREQHADLFQHKEADPMIEKFSPKPVYNEESNVNEDILKNVINAANVSDAVIIYELLVKKEQEISLPTKLSLLELLCFYNGEDPLSEDWIEERWYRQGTKKREFVKNCWRGNEPIQQLFRELSESELKSDAYCTLICGMLNYGQVDGGWDLYEKSKAAGVALNTETFNCLISKAFVLKEGHRMVLEVLEGLAKDMNSRGLRANLGTLNKLLKTLSAISSNKQAREMIFMTFSEFKRLQIEPSAASYFYLMQAFYKNKNELEGLMVDILDNLEGKRLGMRDEDDTNFFLKAMEIASFVLRDKELAYKIDSLLHYEDNYNLLGASFRESVYYRYFFTIICGSESFEDFLELYDRLVPNVYIPEPKVMSDILMAVETQMAWEHLRRLWSDMVLFEHSDRIELVEKVLAIAVDCSIDTLYEDMAQIGWSVWQKIEAQFEAKKIRTNNIERTGGMLGQLLTLFVRAGELSKAHLIMDKLLRDENKIIGEPDIKSIAMYLDSCIANKSPDTAIKCIKYCNTMGFIEATAFAVKLNKELDLNENQKARLSAIVGNECLDSES</sequence>
<keyword evidence="10" id="KW-0687">Ribonucleoprotein</keyword>
<dbReference type="InterPro" id="IPR055063">
    <property type="entry name" value="Rib_mS39_PPR"/>
</dbReference>
<dbReference type="GO" id="GO:0043024">
    <property type="term" value="F:ribosomal small subunit binding"/>
    <property type="evidence" value="ECO:0007669"/>
    <property type="project" value="InterPro"/>
</dbReference>
<dbReference type="InterPro" id="IPR011990">
    <property type="entry name" value="TPR-like_helical_dom_sf"/>
</dbReference>
<evidence type="ECO:0000256" key="8">
    <source>
        <dbReference type="ARBA" id="ARBA00022980"/>
    </source>
</evidence>
<dbReference type="Pfam" id="PF22330">
    <property type="entry name" value="Rib_mS39_PPR"/>
    <property type="match status" value="1"/>
</dbReference>
<evidence type="ECO:0000256" key="2">
    <source>
        <dbReference type="ARBA" id="ARBA00008551"/>
    </source>
</evidence>
<keyword evidence="8" id="KW-0689">Ribosomal protein</keyword>
<dbReference type="GO" id="GO:0019843">
    <property type="term" value="F:rRNA binding"/>
    <property type="evidence" value="ECO:0007669"/>
    <property type="project" value="UniProtKB-KW"/>
</dbReference>
<dbReference type="GO" id="GO:0005840">
    <property type="term" value="C:ribosome"/>
    <property type="evidence" value="ECO:0007669"/>
    <property type="project" value="UniProtKB-KW"/>
</dbReference>
<dbReference type="AlphaFoldDB" id="A0A8I6TG37"/>
<dbReference type="Pfam" id="PF13812">
    <property type="entry name" value="PPR_3"/>
    <property type="match status" value="1"/>
</dbReference>
<comment type="subcellular location">
    <subcellularLocation>
        <location evidence="1">Mitochondrion</location>
    </subcellularLocation>
</comment>